<evidence type="ECO:0000313" key="1">
    <source>
        <dbReference type="EMBL" id="TBU54410.1"/>
    </source>
</evidence>
<dbReference type="Proteomes" id="UP000292082">
    <property type="component" value="Unassembled WGS sequence"/>
</dbReference>
<keyword evidence="2" id="KW-1185">Reference proteome</keyword>
<proteinExistence type="predicted"/>
<protein>
    <submittedName>
        <fullName evidence="1">Uncharacterized protein</fullName>
    </submittedName>
</protein>
<evidence type="ECO:0000313" key="2">
    <source>
        <dbReference type="Proteomes" id="UP000292082"/>
    </source>
</evidence>
<accession>A0A4Q9PJV8</accession>
<sequence length="62" mass="6615">MCLVGAHATDCRPTKGRDRWLSSPTRPFCSARTLIRVVTALASLSSPGDGCHASPSSTDRQE</sequence>
<name>A0A4Q9PJV8_9APHY</name>
<reference evidence="1 2" key="1">
    <citation type="submission" date="2019-01" db="EMBL/GenBank/DDBJ databases">
        <title>Draft genome sequences of three monokaryotic isolates of the white-rot basidiomycete fungus Dichomitus squalens.</title>
        <authorList>
            <consortium name="DOE Joint Genome Institute"/>
            <person name="Lopez S.C."/>
            <person name="Andreopoulos B."/>
            <person name="Pangilinan J."/>
            <person name="Lipzen A."/>
            <person name="Riley R."/>
            <person name="Ahrendt S."/>
            <person name="Ng V."/>
            <person name="Barry K."/>
            <person name="Daum C."/>
            <person name="Grigoriev I.V."/>
            <person name="Hilden K.S."/>
            <person name="Makela M.R."/>
            <person name="de Vries R.P."/>
        </authorList>
    </citation>
    <scope>NUCLEOTIDE SEQUENCE [LARGE SCALE GENOMIC DNA]</scope>
    <source>
        <strain evidence="1 2">CBS 464.89</strain>
    </source>
</reference>
<dbReference type="AlphaFoldDB" id="A0A4Q9PJV8"/>
<organism evidence="1 2">
    <name type="scientific">Dichomitus squalens</name>
    <dbReference type="NCBI Taxonomy" id="114155"/>
    <lineage>
        <taxon>Eukaryota</taxon>
        <taxon>Fungi</taxon>
        <taxon>Dikarya</taxon>
        <taxon>Basidiomycota</taxon>
        <taxon>Agaricomycotina</taxon>
        <taxon>Agaricomycetes</taxon>
        <taxon>Polyporales</taxon>
        <taxon>Polyporaceae</taxon>
        <taxon>Dichomitus</taxon>
    </lineage>
</organism>
<dbReference type="EMBL" id="ML145189">
    <property type="protein sequence ID" value="TBU54410.1"/>
    <property type="molecule type" value="Genomic_DNA"/>
</dbReference>
<gene>
    <name evidence="1" type="ORF">BD310DRAFT_828014</name>
</gene>